<evidence type="ECO:0000313" key="5">
    <source>
        <dbReference type="Proteomes" id="UP000076632"/>
    </source>
</evidence>
<dbReference type="InParanoid" id="A0A161TBU3"/>
<gene>
    <name evidence="4" type="ORF">L228DRAFT_105835</name>
</gene>
<evidence type="ECO:0000256" key="2">
    <source>
        <dbReference type="SAM" id="MobiDB-lite"/>
    </source>
</evidence>
<dbReference type="InterPro" id="IPR051478">
    <property type="entry name" value="Beta-lactamase-like_AB/R"/>
</dbReference>
<organism evidence="4 5">
    <name type="scientific">Xylona heveae (strain CBS 132557 / TC161)</name>
    <dbReference type="NCBI Taxonomy" id="1328760"/>
    <lineage>
        <taxon>Eukaryota</taxon>
        <taxon>Fungi</taxon>
        <taxon>Dikarya</taxon>
        <taxon>Ascomycota</taxon>
        <taxon>Pezizomycotina</taxon>
        <taxon>Xylonomycetes</taxon>
        <taxon>Xylonales</taxon>
        <taxon>Xylonaceae</taxon>
        <taxon>Xylona</taxon>
    </lineage>
</organism>
<dbReference type="STRING" id="1328760.A0A161TBU3"/>
<keyword evidence="5" id="KW-1185">Reference proteome</keyword>
<dbReference type="OrthoDB" id="10250282at2759"/>
<dbReference type="InterPro" id="IPR012338">
    <property type="entry name" value="Beta-lactam/transpept-like"/>
</dbReference>
<evidence type="ECO:0000256" key="1">
    <source>
        <dbReference type="ARBA" id="ARBA00038473"/>
    </source>
</evidence>
<dbReference type="EMBL" id="KV407457">
    <property type="protein sequence ID" value="KZF23177.1"/>
    <property type="molecule type" value="Genomic_DNA"/>
</dbReference>
<dbReference type="Proteomes" id="UP000076632">
    <property type="component" value="Unassembled WGS sequence"/>
</dbReference>
<feature type="region of interest" description="Disordered" evidence="2">
    <location>
        <begin position="31"/>
        <end position="63"/>
    </location>
</feature>
<protein>
    <submittedName>
        <fullName evidence="4">Beta-lactamase/transpeptidase-like protein</fullName>
    </submittedName>
</protein>
<dbReference type="PANTHER" id="PTHR22935:SF95">
    <property type="entry name" value="BETA-LACTAMASE-LIKE 1-RELATED"/>
    <property type="match status" value="1"/>
</dbReference>
<accession>A0A161TBU3</accession>
<comment type="similarity">
    <text evidence="1">Belongs to the beta-lactamase family.</text>
</comment>
<proteinExistence type="inferred from homology"/>
<dbReference type="OMA" id="MWSSAND"/>
<dbReference type="Pfam" id="PF00144">
    <property type="entry name" value="Beta-lactamase"/>
    <property type="match status" value="1"/>
</dbReference>
<reference evidence="4 5" key="1">
    <citation type="journal article" date="2016" name="Fungal Biol.">
        <title>The genome of Xylona heveae provides a window into fungal endophytism.</title>
        <authorList>
            <person name="Gazis R."/>
            <person name="Kuo A."/>
            <person name="Riley R."/>
            <person name="LaButti K."/>
            <person name="Lipzen A."/>
            <person name="Lin J."/>
            <person name="Amirebrahimi M."/>
            <person name="Hesse C.N."/>
            <person name="Spatafora J.W."/>
            <person name="Henrissat B."/>
            <person name="Hainaut M."/>
            <person name="Grigoriev I.V."/>
            <person name="Hibbett D.S."/>
        </authorList>
    </citation>
    <scope>NUCLEOTIDE SEQUENCE [LARGE SCALE GENOMIC DNA]</scope>
    <source>
        <strain evidence="4 5">TC161</strain>
    </source>
</reference>
<dbReference type="Gene3D" id="3.40.710.10">
    <property type="entry name" value="DD-peptidase/beta-lactamase superfamily"/>
    <property type="match status" value="2"/>
</dbReference>
<feature type="compositionally biased region" description="Polar residues" evidence="2">
    <location>
        <begin position="31"/>
        <end position="44"/>
    </location>
</feature>
<dbReference type="InterPro" id="IPR001466">
    <property type="entry name" value="Beta-lactam-related"/>
</dbReference>
<feature type="domain" description="Beta-lactamase-related" evidence="3">
    <location>
        <begin position="102"/>
        <end position="495"/>
    </location>
</feature>
<dbReference type="PANTHER" id="PTHR22935">
    <property type="entry name" value="PENICILLIN-BINDING PROTEIN"/>
    <property type="match status" value="1"/>
</dbReference>
<dbReference type="RefSeq" id="XP_018188732.1">
    <property type="nucleotide sequence ID" value="XM_018328898.1"/>
</dbReference>
<name>A0A161TBU3_XYLHT</name>
<dbReference type="AlphaFoldDB" id="A0A161TBU3"/>
<evidence type="ECO:0000259" key="3">
    <source>
        <dbReference type="Pfam" id="PF00144"/>
    </source>
</evidence>
<dbReference type="SUPFAM" id="SSF56601">
    <property type="entry name" value="beta-lactamase/transpeptidase-like"/>
    <property type="match status" value="1"/>
</dbReference>
<dbReference type="GeneID" id="28894035"/>
<evidence type="ECO:0000313" key="4">
    <source>
        <dbReference type="EMBL" id="KZF23177.1"/>
    </source>
</evidence>
<sequence length="660" mass="73276">MKTMVHCRFEHGVIGVLLIVIWVLLTSPQENRSFRSPSAPSNTEPESKTSSTTASDKDSGCVPHIPSPVLSDPSILSHSAVINALDELNCRFPNVLEDDRDGVSVAIVHASAGRIYSFNHGYKRLNESEKIYSGSTSISTQGNSFELIDGDSIFRIASITKMFTVLETLVLSKNSHAKKGRFRLTLDTRVKDLLPQFSLDNAFEDDVNEITLAMLGSHRAGLERDTGLFLVENLYNITYPPRRREILRSSFEVENVRESADEHPIHPSSKLEQVGARREFEWPPQGDRPLFPKRSRQSFLDKLKHSDHVWRVGEMASYSNSGFNVLAYALESFERQRKGESLPFRKLVERDILTPLNMSHSFLGPIPSHLLEYITTPNLYNVVDLDMSEADDGAGGMFSSTNDLSVLLQKVLLSQNPALISAPQRQAWLRPSFPIADGNTAVGIPWEIGTLSEIDDAPTYQVYSKGGALPGHYSQISLIPELEYGIATLVAIGSSQEESDVGASNQTSPSSINSLAHSILAPAILEAYHDVLERRYAGTYVAQQPSQVSGIAEIVFSKGMLVLRKLVGNEVDVLLRLDQLFWMEVGKGDRKYGDGAKLWGTGYDNIFRAAPRAGCSWGAFDPYQTTSGIGLDKIVFEVDESDQQQLIYEPLNLRLTRVRR</sequence>